<dbReference type="GO" id="GO:0050660">
    <property type="term" value="F:flavin adenine dinucleotide binding"/>
    <property type="evidence" value="ECO:0007669"/>
    <property type="project" value="InterPro"/>
</dbReference>
<evidence type="ECO:0000256" key="5">
    <source>
        <dbReference type="ARBA" id="ARBA00022737"/>
    </source>
</evidence>
<name>A0A975INS2_9MICO</name>
<dbReference type="EMBL" id="CP071696">
    <property type="protein sequence ID" value="QTX04865.1"/>
    <property type="molecule type" value="Genomic_DNA"/>
</dbReference>
<dbReference type="Pfam" id="PF01595">
    <property type="entry name" value="CNNM"/>
    <property type="match status" value="1"/>
</dbReference>
<dbReference type="SUPFAM" id="SSF56176">
    <property type="entry name" value="FAD-binding/transporter-associated domain-like"/>
    <property type="match status" value="1"/>
</dbReference>
<feature type="region of interest" description="Disordered" evidence="11">
    <location>
        <begin position="425"/>
        <end position="448"/>
    </location>
</feature>
<dbReference type="AlphaFoldDB" id="A0A975INS2"/>
<feature type="domain" description="CNNM transmembrane" evidence="14">
    <location>
        <begin position="1"/>
        <end position="184"/>
    </location>
</feature>
<evidence type="ECO:0000256" key="11">
    <source>
        <dbReference type="SAM" id="MobiDB-lite"/>
    </source>
</evidence>
<dbReference type="PROSITE" id="PS51846">
    <property type="entry name" value="CNNM"/>
    <property type="match status" value="1"/>
</dbReference>
<dbReference type="InterPro" id="IPR002550">
    <property type="entry name" value="CNNM"/>
</dbReference>
<dbReference type="Pfam" id="PF03471">
    <property type="entry name" value="CorC_HlyC"/>
    <property type="match status" value="1"/>
</dbReference>
<dbReference type="SUPFAM" id="SSF54631">
    <property type="entry name" value="CBS-domain pair"/>
    <property type="match status" value="1"/>
</dbReference>
<gene>
    <name evidence="15" type="ORF">G127AT_00940</name>
</gene>
<keyword evidence="6 10" id="KW-1133">Transmembrane helix</keyword>
<dbReference type="CDD" id="cd04590">
    <property type="entry name" value="CBS_pair_CorC_HlyC_assoc"/>
    <property type="match status" value="1"/>
</dbReference>
<protein>
    <submittedName>
        <fullName evidence="15">HlyC/CorC family transporter</fullName>
    </submittedName>
</protein>
<keyword evidence="4 10" id="KW-0812">Transmembrane</keyword>
<evidence type="ECO:0000256" key="6">
    <source>
        <dbReference type="ARBA" id="ARBA00022989"/>
    </source>
</evidence>
<keyword evidence="8 10" id="KW-0472">Membrane</keyword>
<organism evidence="15 16">
    <name type="scientific">Agromyces archimandritae</name>
    <dbReference type="NCBI Taxonomy" id="2781962"/>
    <lineage>
        <taxon>Bacteria</taxon>
        <taxon>Bacillati</taxon>
        <taxon>Actinomycetota</taxon>
        <taxon>Actinomycetes</taxon>
        <taxon>Micrococcales</taxon>
        <taxon>Microbacteriaceae</taxon>
        <taxon>Agromyces</taxon>
    </lineage>
</organism>
<dbReference type="InterPro" id="IPR036318">
    <property type="entry name" value="FAD-bd_PCMH-like_sf"/>
</dbReference>
<evidence type="ECO:0000256" key="3">
    <source>
        <dbReference type="ARBA" id="ARBA00022475"/>
    </source>
</evidence>
<feature type="transmembrane region" description="Helical" evidence="12">
    <location>
        <begin position="88"/>
        <end position="109"/>
    </location>
</feature>
<dbReference type="InterPro" id="IPR044751">
    <property type="entry name" value="Ion_transp-like_CBS"/>
</dbReference>
<dbReference type="InterPro" id="IPR046342">
    <property type="entry name" value="CBS_dom_sf"/>
</dbReference>
<dbReference type="PROSITE" id="PS51371">
    <property type="entry name" value="CBS"/>
    <property type="match status" value="2"/>
</dbReference>
<dbReference type="Gene3D" id="3.10.580.10">
    <property type="entry name" value="CBS-domain"/>
    <property type="match status" value="1"/>
</dbReference>
<evidence type="ECO:0000256" key="8">
    <source>
        <dbReference type="ARBA" id="ARBA00023136"/>
    </source>
</evidence>
<dbReference type="SMART" id="SM01091">
    <property type="entry name" value="CorC_HlyC"/>
    <property type="match status" value="1"/>
</dbReference>
<evidence type="ECO:0000259" key="14">
    <source>
        <dbReference type="PROSITE" id="PS51846"/>
    </source>
</evidence>
<proteinExistence type="inferred from homology"/>
<evidence type="ECO:0000256" key="2">
    <source>
        <dbReference type="ARBA" id="ARBA00006337"/>
    </source>
</evidence>
<dbReference type="InterPro" id="IPR005170">
    <property type="entry name" value="Transptr-assoc_dom"/>
</dbReference>
<dbReference type="InterPro" id="IPR016169">
    <property type="entry name" value="FAD-bd_PCMH_sub2"/>
</dbReference>
<keyword evidence="16" id="KW-1185">Reference proteome</keyword>
<evidence type="ECO:0000256" key="9">
    <source>
        <dbReference type="PROSITE-ProRule" id="PRU00703"/>
    </source>
</evidence>
<dbReference type="KEGG" id="aarc:G127AT_00940"/>
<accession>A0A975INS2</accession>
<evidence type="ECO:0000256" key="1">
    <source>
        <dbReference type="ARBA" id="ARBA00004651"/>
    </source>
</evidence>
<comment type="similarity">
    <text evidence="2">Belongs to the UPF0053 family.</text>
</comment>
<evidence type="ECO:0000313" key="15">
    <source>
        <dbReference type="EMBL" id="QTX04865.1"/>
    </source>
</evidence>
<sequence>MLAWWFFGVAFVLVAFGGLMAAVDSAIGQASRADLVELAERSRAKRSLRMIAEDAGAHVNAVNFVRIVVETTAAVLVTIAFSSLIENVWLVLLASALIMTAVSFVLVGASPRSVGRAHAATVLRLSAPVVHFLRVIIGPLANALVALGNRVTPGRIRFAGVSSEAQLLSMVDEATELEVLEEDDRELIHSIFEFNETVVREVMVPRTDMITIDRTEGLVPAMALFLKEGFSRIPVIDDGDADEIAGILYLRDLAKLGFERPLAAETITVGDLVREAVFVPESMKADALLRQMQQQSNHLAMVVDEYGGIAGLVTLEDLIEELVGDISDEYDREAPEIEALGDGRYRVSARLAIDELGELFGIELDDEDVDSVGGLVAKELGRLPQSGDRVPASGLVLEAERTEGRRKRLSTVIAWRDQALIDVQRAFAAETPDDPEDRPARREERRHA</sequence>
<feature type="transmembrane region" description="Helical" evidence="12">
    <location>
        <begin position="129"/>
        <end position="147"/>
    </location>
</feature>
<evidence type="ECO:0000256" key="4">
    <source>
        <dbReference type="ARBA" id="ARBA00022692"/>
    </source>
</evidence>
<dbReference type="GO" id="GO:0005886">
    <property type="term" value="C:plasma membrane"/>
    <property type="evidence" value="ECO:0007669"/>
    <property type="project" value="UniProtKB-SubCell"/>
</dbReference>
<keyword evidence="5" id="KW-0677">Repeat</keyword>
<dbReference type="Pfam" id="PF00571">
    <property type="entry name" value="CBS"/>
    <property type="match status" value="2"/>
</dbReference>
<dbReference type="PANTHER" id="PTHR22777:SF32">
    <property type="entry name" value="UPF0053 INNER MEMBRANE PROTEIN YFJD"/>
    <property type="match status" value="1"/>
</dbReference>
<evidence type="ECO:0000259" key="13">
    <source>
        <dbReference type="PROSITE" id="PS51371"/>
    </source>
</evidence>
<dbReference type="RefSeq" id="WP_210898916.1">
    <property type="nucleotide sequence ID" value="NZ_CP071696.1"/>
</dbReference>
<feature type="transmembrane region" description="Helical" evidence="12">
    <location>
        <begin position="56"/>
        <end position="81"/>
    </location>
</feature>
<dbReference type="FunFam" id="3.10.580.10:FF:000002">
    <property type="entry name" value="Magnesium/cobalt efflux protein CorC"/>
    <property type="match status" value="1"/>
</dbReference>
<keyword evidence="7 9" id="KW-0129">CBS domain</keyword>
<evidence type="ECO:0000256" key="10">
    <source>
        <dbReference type="PROSITE-ProRule" id="PRU01193"/>
    </source>
</evidence>
<evidence type="ECO:0000256" key="7">
    <source>
        <dbReference type="ARBA" id="ARBA00023122"/>
    </source>
</evidence>
<feature type="domain" description="CBS" evidence="13">
    <location>
        <begin position="203"/>
        <end position="265"/>
    </location>
</feature>
<comment type="subcellular location">
    <subcellularLocation>
        <location evidence="1">Cell membrane</location>
        <topology evidence="1">Multi-pass membrane protein</topology>
    </subcellularLocation>
</comment>
<reference evidence="15" key="1">
    <citation type="submission" date="2021-03" db="EMBL/GenBank/DDBJ databases">
        <title>Agromyces archimandritus sp. nov., isolated from the cockroach Archimandrita tessellata.</title>
        <authorList>
            <person name="Guzman J."/>
            <person name="Ortuzar M."/>
            <person name="Poehlein A."/>
            <person name="Daniel R."/>
            <person name="Trujillo M."/>
            <person name="Vilcinskas A."/>
        </authorList>
    </citation>
    <scope>NUCLEOTIDE SEQUENCE</scope>
    <source>
        <strain evidence="15">G127AT</strain>
    </source>
</reference>
<evidence type="ECO:0000256" key="12">
    <source>
        <dbReference type="SAM" id="Phobius"/>
    </source>
</evidence>
<evidence type="ECO:0000313" key="16">
    <source>
        <dbReference type="Proteomes" id="UP000671914"/>
    </source>
</evidence>
<keyword evidence="3" id="KW-1003">Cell membrane</keyword>
<dbReference type="InterPro" id="IPR000644">
    <property type="entry name" value="CBS_dom"/>
</dbReference>
<dbReference type="Proteomes" id="UP000671914">
    <property type="component" value="Chromosome"/>
</dbReference>
<dbReference type="SMART" id="SM00116">
    <property type="entry name" value="CBS"/>
    <property type="match status" value="2"/>
</dbReference>
<dbReference type="Gene3D" id="3.30.465.10">
    <property type="match status" value="1"/>
</dbReference>
<feature type="compositionally biased region" description="Basic and acidic residues" evidence="11">
    <location>
        <begin position="437"/>
        <end position="448"/>
    </location>
</feature>
<dbReference type="PANTHER" id="PTHR22777">
    <property type="entry name" value="HEMOLYSIN-RELATED"/>
    <property type="match status" value="1"/>
</dbReference>
<feature type="domain" description="CBS" evidence="13">
    <location>
        <begin position="272"/>
        <end position="329"/>
    </location>
</feature>